<name>A0A4Z0GHZ4_9BACL</name>
<keyword evidence="3" id="KW-1185">Reference proteome</keyword>
<evidence type="ECO:0000256" key="1">
    <source>
        <dbReference type="SAM" id="MobiDB-lite"/>
    </source>
</evidence>
<organism evidence="2 3">
    <name type="scientific">Sporolactobacillus shoreae</name>
    <dbReference type="NCBI Taxonomy" id="1465501"/>
    <lineage>
        <taxon>Bacteria</taxon>
        <taxon>Bacillati</taxon>
        <taxon>Bacillota</taxon>
        <taxon>Bacilli</taxon>
        <taxon>Bacillales</taxon>
        <taxon>Sporolactobacillaceae</taxon>
        <taxon>Sporolactobacillus</taxon>
    </lineage>
</organism>
<dbReference type="AlphaFoldDB" id="A0A4Z0GHZ4"/>
<dbReference type="Proteomes" id="UP000298347">
    <property type="component" value="Unassembled WGS sequence"/>
</dbReference>
<evidence type="ECO:0000313" key="2">
    <source>
        <dbReference type="EMBL" id="TGA96416.1"/>
    </source>
</evidence>
<feature type="region of interest" description="Disordered" evidence="1">
    <location>
        <begin position="1"/>
        <end position="21"/>
    </location>
</feature>
<accession>A0A4Z0GHZ4</accession>
<dbReference type="OrthoDB" id="2990749at2"/>
<gene>
    <name evidence="2" type="ORF">E4665_15580</name>
</gene>
<comment type="caution">
    <text evidence="2">The sequence shown here is derived from an EMBL/GenBank/DDBJ whole genome shotgun (WGS) entry which is preliminary data.</text>
</comment>
<proteinExistence type="predicted"/>
<sequence length="63" mass="7471">MNELSEVFNNLNPEDKKRLMDSGPEEVAKKWEELYELPIQQSKYLLNDLFFRRSGQNNGDSKH</sequence>
<protein>
    <submittedName>
        <fullName evidence="2">Uncharacterized protein</fullName>
    </submittedName>
</protein>
<evidence type="ECO:0000313" key="3">
    <source>
        <dbReference type="Proteomes" id="UP000298347"/>
    </source>
</evidence>
<reference evidence="2 3" key="1">
    <citation type="journal article" date="2015" name="Int. J. Syst. Evol. Microbiol.">
        <title>Sporolactobacillus shoreae sp. nov. and Sporolactobacillus spathodeae sp. nov., two spore-forming lactic acid bacteria isolated from tree barks in Thailand.</title>
        <authorList>
            <person name="Thamacharoensuk T."/>
            <person name="Kitahara M."/>
            <person name="Ohkuma M."/>
            <person name="Thongchul N."/>
            <person name="Tanasupawat S."/>
        </authorList>
    </citation>
    <scope>NUCLEOTIDE SEQUENCE [LARGE SCALE GENOMIC DNA]</scope>
    <source>
        <strain evidence="2 3">BK92</strain>
    </source>
</reference>
<dbReference type="EMBL" id="SRJD01000025">
    <property type="protein sequence ID" value="TGA96416.1"/>
    <property type="molecule type" value="Genomic_DNA"/>
</dbReference>